<evidence type="ECO:0000313" key="5">
    <source>
        <dbReference type="Proteomes" id="UP001165122"/>
    </source>
</evidence>
<name>A0A9W6ZAE8_9STRA</name>
<sequence>MPNITSLTLLLLLCAFAQGFLSPQYPQKFHSRPLRVTASTKLQYQNVPRESHGILHPKGPIAHVSEFFFTALNIEPPVHPDLPLEDVQCTQIHAKQAVMLDESSPALSPGFKSHGTPQPNHAAADPELKKHLQWMSKRYNTLHSDETESELHHASVSRTADALYVLGHAGEAASASGLKHDFDNEPASIKTVSTHKKSRFRIRKIVHPVATAAAVVGLTTTGMGLACTLAVSAVLLPFLNMDTSRK</sequence>
<gene>
    <name evidence="4" type="ORF">TrLO_g3476</name>
</gene>
<dbReference type="Proteomes" id="UP001165122">
    <property type="component" value="Unassembled WGS sequence"/>
</dbReference>
<keyword evidence="3" id="KW-0732">Signal</keyword>
<proteinExistence type="predicted"/>
<keyword evidence="5" id="KW-1185">Reference proteome</keyword>
<feature type="chain" id="PRO_5040762791" evidence="3">
    <location>
        <begin position="20"/>
        <end position="246"/>
    </location>
</feature>
<evidence type="ECO:0000313" key="4">
    <source>
        <dbReference type="EMBL" id="GMH48626.1"/>
    </source>
</evidence>
<evidence type="ECO:0000256" key="3">
    <source>
        <dbReference type="SAM" id="SignalP"/>
    </source>
</evidence>
<feature type="signal peptide" evidence="3">
    <location>
        <begin position="1"/>
        <end position="19"/>
    </location>
</feature>
<dbReference type="AlphaFoldDB" id="A0A9W6ZAE8"/>
<feature type="transmembrane region" description="Helical" evidence="2">
    <location>
        <begin position="209"/>
        <end position="239"/>
    </location>
</feature>
<feature type="region of interest" description="Disordered" evidence="1">
    <location>
        <begin position="104"/>
        <end position="126"/>
    </location>
</feature>
<keyword evidence="2" id="KW-0812">Transmembrane</keyword>
<evidence type="ECO:0000256" key="1">
    <source>
        <dbReference type="SAM" id="MobiDB-lite"/>
    </source>
</evidence>
<keyword evidence="2" id="KW-0472">Membrane</keyword>
<comment type="caution">
    <text evidence="4">The sequence shown here is derived from an EMBL/GenBank/DDBJ whole genome shotgun (WGS) entry which is preliminary data.</text>
</comment>
<protein>
    <submittedName>
        <fullName evidence="4">Uncharacterized protein</fullName>
    </submittedName>
</protein>
<evidence type="ECO:0000256" key="2">
    <source>
        <dbReference type="SAM" id="Phobius"/>
    </source>
</evidence>
<organism evidence="4 5">
    <name type="scientific">Triparma laevis f. longispina</name>
    <dbReference type="NCBI Taxonomy" id="1714387"/>
    <lineage>
        <taxon>Eukaryota</taxon>
        <taxon>Sar</taxon>
        <taxon>Stramenopiles</taxon>
        <taxon>Ochrophyta</taxon>
        <taxon>Bolidophyceae</taxon>
        <taxon>Parmales</taxon>
        <taxon>Triparmaceae</taxon>
        <taxon>Triparma</taxon>
    </lineage>
</organism>
<reference evidence="5" key="1">
    <citation type="journal article" date="2023" name="Commun. Biol.">
        <title>Genome analysis of Parmales, the sister group of diatoms, reveals the evolutionary specialization of diatoms from phago-mixotrophs to photoautotrophs.</title>
        <authorList>
            <person name="Ban H."/>
            <person name="Sato S."/>
            <person name="Yoshikawa S."/>
            <person name="Yamada K."/>
            <person name="Nakamura Y."/>
            <person name="Ichinomiya M."/>
            <person name="Sato N."/>
            <person name="Blanc-Mathieu R."/>
            <person name="Endo H."/>
            <person name="Kuwata A."/>
            <person name="Ogata H."/>
        </authorList>
    </citation>
    <scope>NUCLEOTIDE SEQUENCE [LARGE SCALE GENOMIC DNA]</scope>
    <source>
        <strain evidence="5">NIES 3700</strain>
    </source>
</reference>
<keyword evidence="2" id="KW-1133">Transmembrane helix</keyword>
<accession>A0A9W6ZAE8</accession>
<dbReference type="OrthoDB" id="10490265at2759"/>
<dbReference type="EMBL" id="BRXW01000368">
    <property type="protein sequence ID" value="GMH48626.1"/>
    <property type="molecule type" value="Genomic_DNA"/>
</dbReference>